<name>A0A840WQ09_9RHOB</name>
<comment type="caution">
    <text evidence="7">The sequence shown here is derived from an EMBL/GenBank/DDBJ whole genome shotgun (WGS) entry which is preliminary data.</text>
</comment>
<dbReference type="SUPFAM" id="SSF53335">
    <property type="entry name" value="S-adenosyl-L-methionine-dependent methyltransferases"/>
    <property type="match status" value="1"/>
</dbReference>
<dbReference type="Pfam" id="PF05175">
    <property type="entry name" value="MTS"/>
    <property type="match status" value="1"/>
</dbReference>
<keyword evidence="4 7" id="KW-0808">Transferase</keyword>
<reference evidence="7 8" key="1">
    <citation type="submission" date="2020-08" db="EMBL/GenBank/DDBJ databases">
        <title>Genomic Encyclopedia of Type Strains, Phase IV (KMG-IV): sequencing the most valuable type-strain genomes for metagenomic binning, comparative biology and taxonomic classification.</title>
        <authorList>
            <person name="Goeker M."/>
        </authorList>
    </citation>
    <scope>NUCLEOTIDE SEQUENCE [LARGE SCALE GENOMIC DNA]</scope>
    <source>
        <strain evidence="7 8">DSM 103377</strain>
    </source>
</reference>
<dbReference type="Proteomes" id="UP000553766">
    <property type="component" value="Unassembled WGS sequence"/>
</dbReference>
<dbReference type="PANTHER" id="PTHR47816">
    <property type="entry name" value="RIBOSOMAL RNA SMALL SUBUNIT METHYLTRANSFERASE C"/>
    <property type="match status" value="1"/>
</dbReference>
<dbReference type="EMBL" id="JACIJS010000013">
    <property type="protein sequence ID" value="MBB5517128.1"/>
    <property type="molecule type" value="Genomic_DNA"/>
</dbReference>
<dbReference type="InterPro" id="IPR002052">
    <property type="entry name" value="DNA_methylase_N6_adenine_CS"/>
</dbReference>
<dbReference type="EC" id="2.1.1.172" evidence="7"/>
<organism evidence="7 8">
    <name type="scientific">Rubricella aquisinus</name>
    <dbReference type="NCBI Taxonomy" id="2028108"/>
    <lineage>
        <taxon>Bacteria</taxon>
        <taxon>Pseudomonadati</taxon>
        <taxon>Pseudomonadota</taxon>
        <taxon>Alphaproteobacteria</taxon>
        <taxon>Rhodobacterales</taxon>
        <taxon>Paracoccaceae</taxon>
        <taxon>Rubricella</taxon>
    </lineage>
</organism>
<evidence type="ECO:0000256" key="4">
    <source>
        <dbReference type="ARBA" id="ARBA00022679"/>
    </source>
</evidence>
<feature type="domain" description="Methyltransferase small" evidence="6">
    <location>
        <begin position="165"/>
        <end position="327"/>
    </location>
</feature>
<dbReference type="PANTHER" id="PTHR47816:SF4">
    <property type="entry name" value="RIBOSOMAL RNA SMALL SUBUNIT METHYLTRANSFERASE C"/>
    <property type="match status" value="1"/>
</dbReference>
<evidence type="ECO:0000256" key="3">
    <source>
        <dbReference type="ARBA" id="ARBA00022603"/>
    </source>
</evidence>
<dbReference type="GO" id="GO:0052914">
    <property type="term" value="F:16S rRNA (guanine(1207)-N(2))-methyltransferase activity"/>
    <property type="evidence" value="ECO:0007669"/>
    <property type="project" value="UniProtKB-EC"/>
</dbReference>
<keyword evidence="1" id="KW-0963">Cytoplasm</keyword>
<evidence type="ECO:0000259" key="6">
    <source>
        <dbReference type="Pfam" id="PF05175"/>
    </source>
</evidence>
<dbReference type="InterPro" id="IPR046977">
    <property type="entry name" value="RsmC/RlmG"/>
</dbReference>
<dbReference type="InterPro" id="IPR029063">
    <property type="entry name" value="SAM-dependent_MTases_sf"/>
</dbReference>
<evidence type="ECO:0000256" key="5">
    <source>
        <dbReference type="ARBA" id="ARBA00022691"/>
    </source>
</evidence>
<dbReference type="Gene3D" id="3.40.50.150">
    <property type="entry name" value="Vaccinia Virus protein VP39"/>
    <property type="match status" value="2"/>
</dbReference>
<evidence type="ECO:0000256" key="2">
    <source>
        <dbReference type="ARBA" id="ARBA00022552"/>
    </source>
</evidence>
<dbReference type="InterPro" id="IPR007848">
    <property type="entry name" value="Small_mtfrase_dom"/>
</dbReference>
<accession>A0A840WQ09</accession>
<dbReference type="CDD" id="cd02440">
    <property type="entry name" value="AdoMet_MTases"/>
    <property type="match status" value="1"/>
</dbReference>
<evidence type="ECO:0000256" key="1">
    <source>
        <dbReference type="ARBA" id="ARBA00022490"/>
    </source>
</evidence>
<evidence type="ECO:0000313" key="7">
    <source>
        <dbReference type="EMBL" id="MBB5517128.1"/>
    </source>
</evidence>
<dbReference type="PROSITE" id="PS00092">
    <property type="entry name" value="N6_MTASE"/>
    <property type="match status" value="1"/>
</dbReference>
<dbReference type="GO" id="GO:0003676">
    <property type="term" value="F:nucleic acid binding"/>
    <property type="evidence" value="ECO:0007669"/>
    <property type="project" value="InterPro"/>
</dbReference>
<gene>
    <name evidence="7" type="ORF">FHS89_003174</name>
</gene>
<sequence length="339" mass="36334">MTDSIRLARAVADGALPAVDGPILVLRPTEPAILRSVDADLVCWQPFRPAYDQLGQFGATLVEEITGHYPAAIICATRSRAETLGLIAQAWDVVAEDGWIALTGQKTDGIDATIKRLRGVLAVGEVIAKGHGKLALILREGARPDPLDTWRADASAREVAPGYQTAAGVFSADGIDAGSRVLAAGVTPLLKGRVADLGAGWGWLSGEALKAQEAITQIDLYEADRIALDLARGNVTDPRAGFHWADVTTLPKPSLRYDAVIANPPFHTSREGDPGLGQAFVAASARLLAPGGTAYIVANRHLPYEQAFNANFSWWEEMEGSPQFKLFRARRPKSDRKRG</sequence>
<keyword evidence="2" id="KW-0698">rRNA processing</keyword>
<keyword evidence="3 7" id="KW-0489">Methyltransferase</keyword>
<keyword evidence="8" id="KW-1185">Reference proteome</keyword>
<protein>
    <submittedName>
        <fullName evidence="7">16S rRNA (Guanine1207-N2)-methyltransferase</fullName>
        <ecNumber evidence="7">2.1.1.172</ecNumber>
    </submittedName>
</protein>
<keyword evidence="5" id="KW-0949">S-adenosyl-L-methionine</keyword>
<proteinExistence type="predicted"/>
<dbReference type="RefSeq" id="WP_184013086.1">
    <property type="nucleotide sequence ID" value="NZ_JACIJS010000013.1"/>
</dbReference>
<evidence type="ECO:0000313" key="8">
    <source>
        <dbReference type="Proteomes" id="UP000553766"/>
    </source>
</evidence>
<dbReference type="AlphaFoldDB" id="A0A840WQ09"/>